<sequence length="119" mass="13445">MTTLDQFIWCVVFAFIGGIIEPGDIKSIATQGFPYKTVNAPSINWALLARVGKAEKLLISCRIDWFDLFVHAMENSIMNKKVISKEPRIWQKKETVFSSGELENLIQSGVVFRYTSSPS</sequence>
<reference evidence="2" key="1">
    <citation type="submission" date="2022-03" db="EMBL/GenBank/DDBJ databases">
        <title>Genomic analyses of argali, domestic sheep and their hybrids provide insights into chromosomal evolution, heterosis and genetic basis of agronomic traits.</title>
        <authorList>
            <person name="Li M."/>
        </authorList>
    </citation>
    <scope>NUCLEOTIDE SEQUENCE</scope>
    <source>
        <strain evidence="2">CAU-MHL-2022a</strain>
        <tissue evidence="2">Skin</tissue>
    </source>
</reference>
<name>A0AAD4Y2Y4_OVIAM</name>
<accession>A0AAD4Y2Y4</accession>
<dbReference type="Proteomes" id="UP001214576">
    <property type="component" value="Unassembled WGS sequence"/>
</dbReference>
<dbReference type="AlphaFoldDB" id="A0AAD4Y2Y4"/>
<feature type="chain" id="PRO_5041900993" evidence="1">
    <location>
        <begin position="23"/>
        <end position="119"/>
    </location>
</feature>
<comment type="caution">
    <text evidence="2">The sequence shown here is derived from an EMBL/GenBank/DDBJ whole genome shotgun (WGS) entry which is preliminary data.</text>
</comment>
<feature type="signal peptide" evidence="1">
    <location>
        <begin position="1"/>
        <end position="22"/>
    </location>
</feature>
<evidence type="ECO:0000313" key="3">
    <source>
        <dbReference type="Proteomes" id="UP001214576"/>
    </source>
</evidence>
<dbReference type="EMBL" id="JAKZEL010000021">
    <property type="protein sequence ID" value="KAI4532678.1"/>
    <property type="molecule type" value="Genomic_DNA"/>
</dbReference>
<gene>
    <name evidence="2" type="ORF">MG293_017086</name>
</gene>
<protein>
    <submittedName>
        <fullName evidence="2">Uncharacterized protein</fullName>
    </submittedName>
</protein>
<evidence type="ECO:0000313" key="2">
    <source>
        <dbReference type="EMBL" id="KAI4532678.1"/>
    </source>
</evidence>
<proteinExistence type="predicted"/>
<keyword evidence="1" id="KW-0732">Signal</keyword>
<evidence type="ECO:0000256" key="1">
    <source>
        <dbReference type="SAM" id="SignalP"/>
    </source>
</evidence>
<organism evidence="2 3">
    <name type="scientific">Ovis ammon polii</name>
    <dbReference type="NCBI Taxonomy" id="230172"/>
    <lineage>
        <taxon>Eukaryota</taxon>
        <taxon>Metazoa</taxon>
        <taxon>Chordata</taxon>
        <taxon>Craniata</taxon>
        <taxon>Vertebrata</taxon>
        <taxon>Euteleostomi</taxon>
        <taxon>Mammalia</taxon>
        <taxon>Eutheria</taxon>
        <taxon>Laurasiatheria</taxon>
        <taxon>Artiodactyla</taxon>
        <taxon>Ruminantia</taxon>
        <taxon>Pecora</taxon>
        <taxon>Bovidae</taxon>
        <taxon>Caprinae</taxon>
        <taxon>Ovis</taxon>
    </lineage>
</organism>
<keyword evidence="3" id="KW-1185">Reference proteome</keyword>